<dbReference type="Proteomes" id="UP001497535">
    <property type="component" value="Unassembled WGS sequence"/>
</dbReference>
<name>A0ACB0XQH8_MELEN</name>
<dbReference type="EMBL" id="CAVMJV010000002">
    <property type="protein sequence ID" value="CAK5013092.1"/>
    <property type="molecule type" value="Genomic_DNA"/>
</dbReference>
<protein>
    <submittedName>
        <fullName evidence="1">Uncharacterized protein</fullName>
    </submittedName>
</protein>
<reference evidence="1" key="1">
    <citation type="submission" date="2023-11" db="EMBL/GenBank/DDBJ databases">
        <authorList>
            <person name="Poullet M."/>
        </authorList>
    </citation>
    <scope>NUCLEOTIDE SEQUENCE</scope>
    <source>
        <strain evidence="1">E1834</strain>
    </source>
</reference>
<accession>A0ACB0XQH8</accession>
<comment type="caution">
    <text evidence="1">The sequence shown here is derived from an EMBL/GenBank/DDBJ whole genome shotgun (WGS) entry which is preliminary data.</text>
</comment>
<keyword evidence="2" id="KW-1185">Reference proteome</keyword>
<proteinExistence type="predicted"/>
<organism evidence="1 2">
    <name type="scientific">Meloidogyne enterolobii</name>
    <name type="common">Root-knot nematode worm</name>
    <name type="synonym">Meloidogyne mayaguensis</name>
    <dbReference type="NCBI Taxonomy" id="390850"/>
    <lineage>
        <taxon>Eukaryota</taxon>
        <taxon>Metazoa</taxon>
        <taxon>Ecdysozoa</taxon>
        <taxon>Nematoda</taxon>
        <taxon>Chromadorea</taxon>
        <taxon>Rhabditida</taxon>
        <taxon>Tylenchina</taxon>
        <taxon>Tylenchomorpha</taxon>
        <taxon>Tylenchoidea</taxon>
        <taxon>Meloidogynidae</taxon>
        <taxon>Meloidogyninae</taxon>
        <taxon>Meloidogyne</taxon>
    </lineage>
</organism>
<sequence>MGLVEKKGGSDFGSGFKIFLVSGFGYRVEKRPCLGSRIGLFLFLENSVELSVLNNQKQKLFFLQNYFVGNFNPLTLFWFWIIPRLLIILIGFFLLLAGFSSMCNERNKFKNKGTDTSRLEKFLLKMGIFSLIYLFSISLNSLCDLHHLIVLSEWQPNTINCKTKGGAFSGNCIRPEQPEPKLYVFGQTMGMATGLAVGLCIFSPKTLTTMSSLSSWKNALICCWPLQTKKSAIINSSFKSISYF</sequence>
<evidence type="ECO:0000313" key="1">
    <source>
        <dbReference type="EMBL" id="CAK5013092.1"/>
    </source>
</evidence>
<gene>
    <name evidence="1" type="ORF">MENTE1834_LOCUS2313</name>
</gene>
<evidence type="ECO:0000313" key="2">
    <source>
        <dbReference type="Proteomes" id="UP001497535"/>
    </source>
</evidence>